<evidence type="ECO:0000259" key="2">
    <source>
        <dbReference type="Pfam" id="PF08484"/>
    </source>
</evidence>
<name>A0A6J6DWE2_9ZZZZ</name>
<dbReference type="PANTHER" id="PTHR43861">
    <property type="entry name" value="TRANS-ACONITATE 2-METHYLTRANSFERASE-RELATED"/>
    <property type="match status" value="1"/>
</dbReference>
<dbReference type="AlphaFoldDB" id="A0A6J6DWE2"/>
<sequence>MSSLKCRVCDSTDFELVLDLGDQPWGNGFIRPEKLSSEKSYPLKLIFCKTCSTSQLDFTIAKEEMFIDHTYLSGTTSTLQKHFEDVAQSVCTRFLKGLEKPIVLDVGSNDGTQLMEYKKLGCEVLGVESATYVSDFANQNGINTLNAFFNLKLAESLEQKFDVINASGVFFHLEELHSVCSGIKLVLKPNGVFVVQFIYMKLMQDNTAFDQIYHEHLLYYTLKTITTLLNRHNLEMFDAEISEIHGGSVIGFIGHPGARPISDRLTNLINEENESGANSIERYSEFAKAAHEAKTKTLAWVDFNLANGKVIYGLGAPVKGNTLLNFFRLGPDKIKFLTERNPLRKGLVSPGMHIPVIMDNELTEKPDAYLVLAWNFKAEILKRHSEDVLNGMEFYFPVNPGSKT</sequence>
<proteinExistence type="predicted"/>
<feature type="domain" description="Methyltransferase putative zinc binding" evidence="1">
    <location>
        <begin position="6"/>
        <end position="66"/>
    </location>
</feature>
<protein>
    <submittedName>
        <fullName evidence="3">Unannotated protein</fullName>
    </submittedName>
</protein>
<dbReference type="SUPFAM" id="SSF53335">
    <property type="entry name" value="S-adenosyl-L-methionine-dependent methyltransferases"/>
    <property type="match status" value="1"/>
</dbReference>
<dbReference type="Pfam" id="PF08421">
    <property type="entry name" value="Methyltransf_13"/>
    <property type="match status" value="1"/>
</dbReference>
<dbReference type="Gene3D" id="3.40.50.720">
    <property type="entry name" value="NAD(P)-binding Rossmann-like Domain"/>
    <property type="match status" value="1"/>
</dbReference>
<dbReference type="EMBL" id="CAEZTP010000016">
    <property type="protein sequence ID" value="CAB4567514.1"/>
    <property type="molecule type" value="Genomic_DNA"/>
</dbReference>
<reference evidence="3" key="1">
    <citation type="submission" date="2020-05" db="EMBL/GenBank/DDBJ databases">
        <authorList>
            <person name="Chiriac C."/>
            <person name="Salcher M."/>
            <person name="Ghai R."/>
            <person name="Kavagutti S V."/>
        </authorList>
    </citation>
    <scope>NUCLEOTIDE SEQUENCE</scope>
</reference>
<accession>A0A6J6DWE2</accession>
<dbReference type="InterPro" id="IPR029063">
    <property type="entry name" value="SAM-dependent_MTases_sf"/>
</dbReference>
<dbReference type="CDD" id="cd02440">
    <property type="entry name" value="AdoMet_MTases"/>
    <property type="match status" value="1"/>
</dbReference>
<feature type="domain" description="C-methyltransferase" evidence="2">
    <location>
        <begin position="244"/>
        <end position="398"/>
    </location>
</feature>
<dbReference type="InterPro" id="IPR013630">
    <property type="entry name" value="Methyltransf_Zn-bd_dom_put"/>
</dbReference>
<evidence type="ECO:0000259" key="1">
    <source>
        <dbReference type="Pfam" id="PF08421"/>
    </source>
</evidence>
<dbReference type="Gene3D" id="3.40.50.150">
    <property type="entry name" value="Vaccinia Virus protein VP39"/>
    <property type="match status" value="1"/>
</dbReference>
<organism evidence="3">
    <name type="scientific">freshwater metagenome</name>
    <dbReference type="NCBI Taxonomy" id="449393"/>
    <lineage>
        <taxon>unclassified sequences</taxon>
        <taxon>metagenomes</taxon>
        <taxon>ecological metagenomes</taxon>
    </lineage>
</organism>
<dbReference type="Pfam" id="PF13489">
    <property type="entry name" value="Methyltransf_23"/>
    <property type="match status" value="1"/>
</dbReference>
<dbReference type="InterPro" id="IPR038576">
    <property type="entry name" value="Methyltransf_Zn-bd_dom_put_sf"/>
</dbReference>
<dbReference type="Pfam" id="PF08484">
    <property type="entry name" value="Methyltransf_14"/>
    <property type="match status" value="1"/>
</dbReference>
<dbReference type="Gene3D" id="6.20.50.110">
    <property type="entry name" value="Methyltransferase, zinc-binding domain"/>
    <property type="match status" value="1"/>
</dbReference>
<gene>
    <name evidence="3" type="ORF">UFOPK1698_00319</name>
</gene>
<dbReference type="InterPro" id="IPR013691">
    <property type="entry name" value="MeTrfase_14"/>
</dbReference>
<evidence type="ECO:0000313" key="3">
    <source>
        <dbReference type="EMBL" id="CAB4567514.1"/>
    </source>
</evidence>
<dbReference type="PANTHER" id="PTHR43861:SF5">
    <property type="entry name" value="BLL5978 PROTEIN"/>
    <property type="match status" value="1"/>
</dbReference>